<dbReference type="Pfam" id="PF07869">
    <property type="entry name" value="DUF1656"/>
    <property type="match status" value="1"/>
</dbReference>
<keyword evidence="3 5" id="KW-1133">Transmembrane helix</keyword>
<dbReference type="Proteomes" id="UP000468901">
    <property type="component" value="Unassembled WGS sequence"/>
</dbReference>
<accession>A0A6N6VID9</accession>
<dbReference type="RefSeq" id="WP_152217397.1">
    <property type="nucleotide sequence ID" value="NZ_JBAQYD010000222.1"/>
</dbReference>
<evidence type="ECO:0000256" key="5">
    <source>
        <dbReference type="SAM" id="Phobius"/>
    </source>
</evidence>
<proteinExistence type="predicted"/>
<comment type="caution">
    <text evidence="6">The sequence shown here is derived from an EMBL/GenBank/DDBJ whole genome shotgun (WGS) entry which is preliminary data.</text>
</comment>
<dbReference type="EMBL" id="WESC01000018">
    <property type="protein sequence ID" value="KAB7738631.1"/>
    <property type="molecule type" value="Genomic_DNA"/>
</dbReference>
<evidence type="ECO:0000256" key="3">
    <source>
        <dbReference type="ARBA" id="ARBA00022989"/>
    </source>
</evidence>
<feature type="transmembrane region" description="Helical" evidence="5">
    <location>
        <begin position="7"/>
        <end position="29"/>
    </location>
</feature>
<evidence type="ECO:0000256" key="4">
    <source>
        <dbReference type="ARBA" id="ARBA00023136"/>
    </source>
</evidence>
<reference evidence="6 7" key="1">
    <citation type="submission" date="2019-09" db="EMBL/GenBank/DDBJ databases">
        <title>Parvibaculum sedimenti sp. nov., isolated from sediment.</title>
        <authorList>
            <person name="Wang Y."/>
        </authorList>
    </citation>
    <scope>NUCLEOTIDE SEQUENCE [LARGE SCALE GENOMIC DNA]</scope>
    <source>
        <strain evidence="6 7">HXT-9</strain>
    </source>
</reference>
<sequence length="69" mass="7829">MMTELDIGGVFFTPLLGSAELAFFLWLVLRAGFVRLGVYRWVWHPALFDLALLVLLFAVVARPFGFLEV</sequence>
<dbReference type="InterPro" id="IPR012451">
    <property type="entry name" value="DUF1656"/>
</dbReference>
<evidence type="ECO:0000313" key="6">
    <source>
        <dbReference type="EMBL" id="KAB7738631.1"/>
    </source>
</evidence>
<gene>
    <name evidence="6" type="ORF">F2P47_16035</name>
</gene>
<keyword evidence="2 5" id="KW-0812">Transmembrane</keyword>
<feature type="transmembrane region" description="Helical" evidence="5">
    <location>
        <begin position="41"/>
        <end position="61"/>
    </location>
</feature>
<protein>
    <submittedName>
        <fullName evidence="6">DUF1656 domain-containing protein</fullName>
    </submittedName>
</protein>
<evidence type="ECO:0000256" key="1">
    <source>
        <dbReference type="ARBA" id="ARBA00022475"/>
    </source>
</evidence>
<evidence type="ECO:0000256" key="2">
    <source>
        <dbReference type="ARBA" id="ARBA00022692"/>
    </source>
</evidence>
<keyword evidence="7" id="KW-1185">Reference proteome</keyword>
<keyword evidence="4 5" id="KW-0472">Membrane</keyword>
<evidence type="ECO:0000313" key="7">
    <source>
        <dbReference type="Proteomes" id="UP000468901"/>
    </source>
</evidence>
<keyword evidence="1" id="KW-1003">Cell membrane</keyword>
<organism evidence="6 7">
    <name type="scientific">Parvibaculum sedimenti</name>
    <dbReference type="NCBI Taxonomy" id="2608632"/>
    <lineage>
        <taxon>Bacteria</taxon>
        <taxon>Pseudomonadati</taxon>
        <taxon>Pseudomonadota</taxon>
        <taxon>Alphaproteobacteria</taxon>
        <taxon>Hyphomicrobiales</taxon>
        <taxon>Parvibaculaceae</taxon>
        <taxon>Parvibaculum</taxon>
    </lineage>
</organism>
<dbReference type="AlphaFoldDB" id="A0A6N6VID9"/>
<name>A0A6N6VID9_9HYPH</name>